<keyword evidence="2" id="KW-1185">Reference proteome</keyword>
<dbReference type="EMBL" id="QKKF02009988">
    <property type="protein sequence ID" value="RZF45090.1"/>
    <property type="molecule type" value="Genomic_DNA"/>
</dbReference>
<proteinExistence type="predicted"/>
<organism evidence="1 2">
    <name type="scientific">Laodelphax striatellus</name>
    <name type="common">Small brown planthopper</name>
    <name type="synonym">Delphax striatella</name>
    <dbReference type="NCBI Taxonomy" id="195883"/>
    <lineage>
        <taxon>Eukaryota</taxon>
        <taxon>Metazoa</taxon>
        <taxon>Ecdysozoa</taxon>
        <taxon>Arthropoda</taxon>
        <taxon>Hexapoda</taxon>
        <taxon>Insecta</taxon>
        <taxon>Pterygota</taxon>
        <taxon>Neoptera</taxon>
        <taxon>Paraneoptera</taxon>
        <taxon>Hemiptera</taxon>
        <taxon>Auchenorrhyncha</taxon>
        <taxon>Fulgoroidea</taxon>
        <taxon>Delphacidae</taxon>
        <taxon>Criomorphinae</taxon>
        <taxon>Laodelphax</taxon>
    </lineage>
</organism>
<sequence length="143" mass="15657">MSSAQQNSLPQQFRSVNDLKLIQEDSLLYQYDRTHLPPGSYLGNRVNLLYPVLPGGQQQHVEKNKTNAKLNNVSASYNTPGLDQQPLLKINSGTHSQQANCNTFGAMPWGAGVLNNLGQNFVQMLQKLSAALNQFVSNVSGVS</sequence>
<name>A0A482XHT4_LAOST</name>
<evidence type="ECO:0000313" key="2">
    <source>
        <dbReference type="Proteomes" id="UP000291343"/>
    </source>
</evidence>
<protein>
    <submittedName>
        <fullName evidence="1">Uncharacterized protein</fullName>
    </submittedName>
</protein>
<dbReference type="AlphaFoldDB" id="A0A482XHT4"/>
<evidence type="ECO:0000313" key="1">
    <source>
        <dbReference type="EMBL" id="RZF45090.1"/>
    </source>
</evidence>
<dbReference type="Proteomes" id="UP000291343">
    <property type="component" value="Unassembled WGS sequence"/>
</dbReference>
<comment type="caution">
    <text evidence="1">The sequence shown here is derived from an EMBL/GenBank/DDBJ whole genome shotgun (WGS) entry which is preliminary data.</text>
</comment>
<accession>A0A482XHT4</accession>
<gene>
    <name evidence="1" type="ORF">LSTR_LSTR014946</name>
</gene>
<dbReference type="InParanoid" id="A0A482XHT4"/>
<reference evidence="1 2" key="1">
    <citation type="journal article" date="2017" name="Gigascience">
        <title>Genome sequence of the small brown planthopper, Laodelphax striatellus.</title>
        <authorList>
            <person name="Zhu J."/>
            <person name="Jiang F."/>
            <person name="Wang X."/>
            <person name="Yang P."/>
            <person name="Bao Y."/>
            <person name="Zhao W."/>
            <person name="Wang W."/>
            <person name="Lu H."/>
            <person name="Wang Q."/>
            <person name="Cui N."/>
            <person name="Li J."/>
            <person name="Chen X."/>
            <person name="Luo L."/>
            <person name="Yu J."/>
            <person name="Kang L."/>
            <person name="Cui F."/>
        </authorList>
    </citation>
    <scope>NUCLEOTIDE SEQUENCE [LARGE SCALE GENOMIC DNA]</scope>
    <source>
        <strain evidence="1">Lst14</strain>
    </source>
</reference>